<dbReference type="Proteomes" id="UP001500851">
    <property type="component" value="Unassembled WGS sequence"/>
</dbReference>
<dbReference type="InterPro" id="IPR021274">
    <property type="entry name" value="DUF2853"/>
</dbReference>
<keyword evidence="2" id="KW-1185">Reference proteome</keyword>
<evidence type="ECO:0000313" key="1">
    <source>
        <dbReference type="EMBL" id="GAA1776513.1"/>
    </source>
</evidence>
<accession>A0ABN2L8F9</accession>
<dbReference type="InterPro" id="IPR023154">
    <property type="entry name" value="Jann4075-like_sf"/>
</dbReference>
<dbReference type="Gene3D" id="1.10.238.120">
    <property type="entry name" value="Jann4075-like"/>
    <property type="match status" value="1"/>
</dbReference>
<organism evidence="1 2">
    <name type="scientific">Leucobacter iarius</name>
    <dbReference type="NCBI Taxonomy" id="333963"/>
    <lineage>
        <taxon>Bacteria</taxon>
        <taxon>Bacillati</taxon>
        <taxon>Actinomycetota</taxon>
        <taxon>Actinomycetes</taxon>
        <taxon>Micrococcales</taxon>
        <taxon>Microbacteriaceae</taxon>
        <taxon>Leucobacter</taxon>
    </lineage>
</organism>
<dbReference type="SUPFAM" id="SSF158587">
    <property type="entry name" value="Jann4075-like"/>
    <property type="match status" value="1"/>
</dbReference>
<evidence type="ECO:0000313" key="2">
    <source>
        <dbReference type="Proteomes" id="UP001500851"/>
    </source>
</evidence>
<sequence length="105" mass="11419">MQMSALEDIRKYAPQAEESVVAAMEKTYALALRDADARQVSFSDPAELKTVRDSFVKGKLGVADSDADIDAAIAKVGEQVPGHKQRLTVYYLLAQHYGKLSVFGG</sequence>
<gene>
    <name evidence="1" type="ORF">GCM10009768_01250</name>
</gene>
<reference evidence="1 2" key="1">
    <citation type="journal article" date="2019" name="Int. J. Syst. Evol. Microbiol.">
        <title>The Global Catalogue of Microorganisms (GCM) 10K type strain sequencing project: providing services to taxonomists for standard genome sequencing and annotation.</title>
        <authorList>
            <consortium name="The Broad Institute Genomics Platform"/>
            <consortium name="The Broad Institute Genome Sequencing Center for Infectious Disease"/>
            <person name="Wu L."/>
            <person name="Ma J."/>
        </authorList>
    </citation>
    <scope>NUCLEOTIDE SEQUENCE [LARGE SCALE GENOMIC DNA]</scope>
    <source>
        <strain evidence="1 2">JCM 14736</strain>
    </source>
</reference>
<protein>
    <submittedName>
        <fullName evidence="1">DUF2853 family protein</fullName>
    </submittedName>
</protein>
<proteinExistence type="predicted"/>
<name>A0ABN2L8F9_9MICO</name>
<dbReference type="EMBL" id="BAAAOB010000001">
    <property type="protein sequence ID" value="GAA1776513.1"/>
    <property type="molecule type" value="Genomic_DNA"/>
</dbReference>
<dbReference type="Pfam" id="PF11015">
    <property type="entry name" value="DUF2853"/>
    <property type="match status" value="1"/>
</dbReference>
<comment type="caution">
    <text evidence="1">The sequence shown here is derived from an EMBL/GenBank/DDBJ whole genome shotgun (WGS) entry which is preliminary data.</text>
</comment>